<dbReference type="SUPFAM" id="SSF51230">
    <property type="entry name" value="Single hybrid motif"/>
    <property type="match status" value="1"/>
</dbReference>
<dbReference type="GO" id="GO:0006099">
    <property type="term" value="P:tricarboxylic acid cycle"/>
    <property type="evidence" value="ECO:0007669"/>
    <property type="project" value="UniProtKB-UniRule"/>
</dbReference>
<evidence type="ECO:0000256" key="6">
    <source>
        <dbReference type="ARBA" id="ARBA00022532"/>
    </source>
</evidence>
<dbReference type="InterPro" id="IPR011053">
    <property type="entry name" value="Single_hybrid_motif"/>
</dbReference>
<dbReference type="Gene3D" id="3.30.559.10">
    <property type="entry name" value="Chloramphenicol acetyltransferase-like domain"/>
    <property type="match status" value="1"/>
</dbReference>
<keyword evidence="7 11" id="KW-0808">Transferase</keyword>
<dbReference type="PANTHER" id="PTHR43416:SF5">
    <property type="entry name" value="DIHYDROLIPOYLLYSINE-RESIDUE SUCCINYLTRANSFERASE COMPONENT OF 2-OXOGLUTARATE DEHYDROGENASE COMPLEX, MITOCHONDRIAL"/>
    <property type="match status" value="1"/>
</dbReference>
<evidence type="ECO:0000256" key="2">
    <source>
        <dbReference type="ARBA" id="ARBA00005145"/>
    </source>
</evidence>
<dbReference type="GO" id="GO:0004149">
    <property type="term" value="F:dihydrolipoyllysine-residue succinyltransferase activity"/>
    <property type="evidence" value="ECO:0007669"/>
    <property type="project" value="UniProtKB-UniRule"/>
</dbReference>
<dbReference type="EMBL" id="CP033004">
    <property type="protein sequence ID" value="QCI23306.1"/>
    <property type="molecule type" value="Genomic_DNA"/>
</dbReference>
<feature type="domain" description="Peripheral subunit-binding (PSBD)" evidence="13">
    <location>
        <begin position="110"/>
        <end position="147"/>
    </location>
</feature>
<dbReference type="PANTHER" id="PTHR43416">
    <property type="entry name" value="DIHYDROLIPOYLLYSINE-RESIDUE SUCCINYLTRANSFERASE COMPONENT OF 2-OXOGLUTARATE DEHYDROGENASE COMPLEX, MITOCHONDRIAL-RELATED"/>
    <property type="match status" value="1"/>
</dbReference>
<dbReference type="PROSITE" id="PS50968">
    <property type="entry name" value="BIOTINYL_LIPOYL"/>
    <property type="match status" value="1"/>
</dbReference>
<dbReference type="Pfam" id="PF02817">
    <property type="entry name" value="E3_binding"/>
    <property type="match status" value="1"/>
</dbReference>
<comment type="catalytic activity">
    <reaction evidence="10 11">
        <text>N(6)-[(R)-dihydrolipoyl]-L-lysyl-[protein] + succinyl-CoA = N(6)-[(R)-S(8)-succinyldihydrolipoyl]-L-lysyl-[protein] + CoA</text>
        <dbReference type="Rhea" id="RHEA:15213"/>
        <dbReference type="Rhea" id="RHEA-COMP:10475"/>
        <dbReference type="Rhea" id="RHEA-COMP:20092"/>
        <dbReference type="ChEBI" id="CHEBI:57287"/>
        <dbReference type="ChEBI" id="CHEBI:57292"/>
        <dbReference type="ChEBI" id="CHEBI:83100"/>
        <dbReference type="ChEBI" id="CHEBI:83120"/>
        <dbReference type="EC" id="2.3.1.61"/>
    </reaction>
</comment>
<evidence type="ECO:0000256" key="9">
    <source>
        <dbReference type="ARBA" id="ARBA00023315"/>
    </source>
</evidence>
<evidence type="ECO:0000256" key="1">
    <source>
        <dbReference type="ARBA" id="ARBA00004052"/>
    </source>
</evidence>
<name>A0A4D6Y1D8_BUCMH</name>
<dbReference type="CDD" id="cd06849">
    <property type="entry name" value="lipoyl_domain"/>
    <property type="match status" value="1"/>
</dbReference>
<dbReference type="UniPathway" id="UPA00868">
    <property type="reaction ID" value="UER00840"/>
</dbReference>
<dbReference type="InterPro" id="IPR001078">
    <property type="entry name" value="2-oxoacid_DH_actylTfrase"/>
</dbReference>
<organism evidence="14 15">
    <name type="scientific">Buchnera aphidicola subsp. Melaphis rhois</name>
    <dbReference type="NCBI Taxonomy" id="118103"/>
    <lineage>
        <taxon>Bacteria</taxon>
        <taxon>Pseudomonadati</taxon>
        <taxon>Pseudomonadota</taxon>
        <taxon>Gammaproteobacteria</taxon>
        <taxon>Enterobacterales</taxon>
        <taxon>Erwiniaceae</taxon>
        <taxon>Buchnera</taxon>
    </lineage>
</organism>
<dbReference type="InterPro" id="IPR050537">
    <property type="entry name" value="2-oxoacid_dehydrogenase"/>
</dbReference>
<sequence>MNIVNILVPNLPESVTEATIISWLKKPGDFLKENDILVEIETDKVVLEIPSPFDGTLKNIIVQTGQKVTSGQIIGELIPSPEKNNVSTHYQKSKNEIFENNTIFNPSVKHFTPMIRRLISTYNLKNVHIQGTGTKGRITREDVMQYVNKNIKNTDINSIHDHKNRQEIKNNDRNRKIERVKMTSLRKKIAERLLEAKNNSASLTTFNEVNMEPILNLRREYGKLFEKKYNVKLGLMSFYVKAVIEALKAFPEINATIDQDDIIYYKYFDINIAISTPRGLIAPVLKNADLMSMSEIEQEIKILATQGRNSKLTIDQLRGGNFTITNGGIFGSLFSTPLINPPQSAILGMHTIKERPIVVKGCIKILPMMYLALTYDHRLIDGKESVGFLMRIKELLEDFNRIILNI</sequence>
<dbReference type="Pfam" id="PF00364">
    <property type="entry name" value="Biotin_lipoyl"/>
    <property type="match status" value="1"/>
</dbReference>
<keyword evidence="8 11" id="KW-0450">Lipoyl</keyword>
<dbReference type="Gene3D" id="4.10.320.10">
    <property type="entry name" value="E3-binding domain"/>
    <property type="match status" value="1"/>
</dbReference>
<dbReference type="InterPro" id="IPR006255">
    <property type="entry name" value="SucB"/>
</dbReference>
<dbReference type="Gene3D" id="2.40.50.100">
    <property type="match status" value="1"/>
</dbReference>
<dbReference type="OrthoDB" id="9805770at2"/>
<dbReference type="Proteomes" id="UP000298566">
    <property type="component" value="Chromosome"/>
</dbReference>
<dbReference type="InterPro" id="IPR036625">
    <property type="entry name" value="E3-bd_dom_sf"/>
</dbReference>
<dbReference type="NCBIfam" id="TIGR01347">
    <property type="entry name" value="sucB"/>
    <property type="match status" value="1"/>
</dbReference>
<dbReference type="SUPFAM" id="SSF52777">
    <property type="entry name" value="CoA-dependent acyltransferases"/>
    <property type="match status" value="1"/>
</dbReference>
<evidence type="ECO:0000256" key="4">
    <source>
        <dbReference type="ARBA" id="ARBA00012945"/>
    </source>
</evidence>
<keyword evidence="6 11" id="KW-0816">Tricarboxylic acid cycle</keyword>
<evidence type="ECO:0000259" key="13">
    <source>
        <dbReference type="PROSITE" id="PS51826"/>
    </source>
</evidence>
<comment type="cofactor">
    <cofactor evidence="11">
        <name>(R)-lipoate</name>
        <dbReference type="ChEBI" id="CHEBI:83088"/>
    </cofactor>
    <text evidence="11">Binds 1 lipoyl cofactor covalently.</text>
</comment>
<dbReference type="EC" id="2.3.1.61" evidence="4 11"/>
<dbReference type="InterPro" id="IPR004167">
    <property type="entry name" value="PSBD"/>
</dbReference>
<gene>
    <name evidence="14" type="primary">sucB</name>
    <name evidence="14" type="ORF">D9V73_01440</name>
</gene>
<comment type="similarity">
    <text evidence="3 11">Belongs to the 2-oxoacid dehydrogenase family.</text>
</comment>
<dbReference type="GO" id="GO:0033512">
    <property type="term" value="P:L-lysine catabolic process to acetyl-CoA via saccharopine"/>
    <property type="evidence" value="ECO:0007669"/>
    <property type="project" value="UniProtKB-UniRule"/>
</dbReference>
<evidence type="ECO:0000256" key="8">
    <source>
        <dbReference type="ARBA" id="ARBA00022823"/>
    </source>
</evidence>
<evidence type="ECO:0000256" key="7">
    <source>
        <dbReference type="ARBA" id="ARBA00022679"/>
    </source>
</evidence>
<dbReference type="NCBIfam" id="NF004309">
    <property type="entry name" value="PRK05704.1"/>
    <property type="match status" value="1"/>
</dbReference>
<evidence type="ECO:0000256" key="3">
    <source>
        <dbReference type="ARBA" id="ARBA00007317"/>
    </source>
</evidence>
<evidence type="ECO:0000313" key="15">
    <source>
        <dbReference type="Proteomes" id="UP000298566"/>
    </source>
</evidence>
<feature type="domain" description="Lipoyl-binding" evidence="12">
    <location>
        <begin position="3"/>
        <end position="78"/>
    </location>
</feature>
<dbReference type="RefSeq" id="WP_158336506.1">
    <property type="nucleotide sequence ID" value="NZ_CP033004.1"/>
</dbReference>
<evidence type="ECO:0000259" key="12">
    <source>
        <dbReference type="PROSITE" id="PS50968"/>
    </source>
</evidence>
<evidence type="ECO:0000256" key="11">
    <source>
        <dbReference type="RuleBase" id="RU361138"/>
    </source>
</evidence>
<dbReference type="PROSITE" id="PS51826">
    <property type="entry name" value="PSBD"/>
    <property type="match status" value="1"/>
</dbReference>
<dbReference type="GO" id="GO:0045252">
    <property type="term" value="C:oxoglutarate dehydrogenase complex"/>
    <property type="evidence" value="ECO:0007669"/>
    <property type="project" value="UniProtKB-UniRule"/>
</dbReference>
<dbReference type="PROSITE" id="PS00189">
    <property type="entry name" value="LIPOYL"/>
    <property type="match status" value="1"/>
</dbReference>
<evidence type="ECO:0000256" key="10">
    <source>
        <dbReference type="ARBA" id="ARBA00052761"/>
    </source>
</evidence>
<accession>A0A4D6Y1D8</accession>
<proteinExistence type="inferred from homology"/>
<evidence type="ECO:0000313" key="14">
    <source>
        <dbReference type="EMBL" id="QCI23306.1"/>
    </source>
</evidence>
<keyword evidence="9 11" id="KW-0012">Acyltransferase</keyword>
<dbReference type="InterPro" id="IPR023213">
    <property type="entry name" value="CAT-like_dom_sf"/>
</dbReference>
<dbReference type="SUPFAM" id="SSF47005">
    <property type="entry name" value="Peripheral subunit-binding domain of 2-oxo acid dehydrogenase complex"/>
    <property type="match status" value="1"/>
</dbReference>
<comment type="pathway">
    <text evidence="2 11">Amino-acid degradation; L-lysine degradation via saccharopine pathway; glutaryl-CoA from L-lysine: step 6/6.</text>
</comment>
<dbReference type="AlphaFoldDB" id="A0A4D6Y1D8"/>
<evidence type="ECO:0000256" key="5">
    <source>
        <dbReference type="ARBA" id="ARBA00019511"/>
    </source>
</evidence>
<dbReference type="InterPro" id="IPR003016">
    <property type="entry name" value="2-oxoA_DH_lipoyl-BS"/>
</dbReference>
<protein>
    <recommendedName>
        <fullName evidence="5 11">Dihydrolipoyllysine-residue succinyltransferase component of 2-oxoglutarate dehydrogenase complex</fullName>
        <ecNumber evidence="4 11">2.3.1.61</ecNumber>
    </recommendedName>
    <alternativeName>
        <fullName evidence="11">2-oxoglutarate dehydrogenase complex component E2</fullName>
    </alternativeName>
</protein>
<dbReference type="InterPro" id="IPR000089">
    <property type="entry name" value="Biotin_lipoyl"/>
</dbReference>
<dbReference type="Pfam" id="PF00198">
    <property type="entry name" value="2-oxoacid_dh"/>
    <property type="match status" value="1"/>
</dbReference>
<reference evidence="14 15" key="1">
    <citation type="submission" date="2018-10" db="EMBL/GenBank/DDBJ databases">
        <title>Comparative functional genomics of the obligate endosymbiont Buchnera aphidicola.</title>
        <authorList>
            <person name="Chong R.A."/>
        </authorList>
    </citation>
    <scope>NUCLEOTIDE SEQUENCE [LARGE SCALE GENOMIC DNA]</scope>
    <source>
        <strain evidence="14 15">Mrh</strain>
    </source>
</reference>
<comment type="function">
    <text evidence="1 11">E2 component of the 2-oxoglutarate dehydrogenase (OGDH) complex which catalyzes the second step in the conversion of 2-oxoglutarate to succinyl-CoA and CO(2).</text>
</comment>
<dbReference type="GO" id="GO:0005829">
    <property type="term" value="C:cytosol"/>
    <property type="evidence" value="ECO:0007669"/>
    <property type="project" value="TreeGrafter"/>
</dbReference>